<accession>A0ABX2D3A0</accession>
<feature type="domain" description="Glycosyltransferase 2-like" evidence="5">
    <location>
        <begin position="9"/>
        <end position="117"/>
    </location>
</feature>
<protein>
    <submittedName>
        <fullName evidence="6">N-acetylglucosaminyl-diphospho-decaprenol L-rhamnosyltransferase</fullName>
        <ecNumber evidence="6">2.4.1.289</ecNumber>
    </submittedName>
</protein>
<evidence type="ECO:0000256" key="2">
    <source>
        <dbReference type="ARBA" id="ARBA00006739"/>
    </source>
</evidence>
<dbReference type="EMBL" id="SRRZ01000114">
    <property type="protein sequence ID" value="NQE37121.1"/>
    <property type="molecule type" value="Genomic_DNA"/>
</dbReference>
<dbReference type="PANTHER" id="PTHR43179:SF12">
    <property type="entry name" value="GALACTOFURANOSYLTRANSFERASE GLFT2"/>
    <property type="match status" value="1"/>
</dbReference>
<dbReference type="GO" id="GO:0102096">
    <property type="term" value="F:decaprenyl-N-acetyl-alpha-D-glucosaminyl-pyrophosphate:dTDP-alpha-L-rhamnose rhamnosyltransferase activity"/>
    <property type="evidence" value="ECO:0007669"/>
    <property type="project" value="UniProtKB-EC"/>
</dbReference>
<gene>
    <name evidence="6" type="primary">wbbL_3</name>
    <name evidence="6" type="ORF">E5S67_04889</name>
</gene>
<dbReference type="PANTHER" id="PTHR43179">
    <property type="entry name" value="RHAMNOSYLTRANSFERASE WBBL"/>
    <property type="match status" value="1"/>
</dbReference>
<dbReference type="InterPro" id="IPR029044">
    <property type="entry name" value="Nucleotide-diphossugar_trans"/>
</dbReference>
<name>A0ABX2D3A0_9CYAN</name>
<dbReference type="InterPro" id="IPR001173">
    <property type="entry name" value="Glyco_trans_2-like"/>
</dbReference>
<dbReference type="RefSeq" id="WP_172190950.1">
    <property type="nucleotide sequence ID" value="NZ_CAWPPK010000018.1"/>
</dbReference>
<organism evidence="6 7">
    <name type="scientific">Microcoleus asticus IPMA8</name>
    <dbReference type="NCBI Taxonomy" id="2563858"/>
    <lineage>
        <taxon>Bacteria</taxon>
        <taxon>Bacillati</taxon>
        <taxon>Cyanobacteriota</taxon>
        <taxon>Cyanophyceae</taxon>
        <taxon>Oscillatoriophycideae</taxon>
        <taxon>Oscillatoriales</taxon>
        <taxon>Microcoleaceae</taxon>
        <taxon>Microcoleus</taxon>
        <taxon>Microcoleus asticus</taxon>
    </lineage>
</organism>
<proteinExistence type="inferred from homology"/>
<dbReference type="Gene3D" id="3.90.550.10">
    <property type="entry name" value="Spore Coat Polysaccharide Biosynthesis Protein SpsA, Chain A"/>
    <property type="match status" value="1"/>
</dbReference>
<keyword evidence="3 6" id="KW-0328">Glycosyltransferase</keyword>
<keyword evidence="7" id="KW-1185">Reference proteome</keyword>
<evidence type="ECO:0000256" key="4">
    <source>
        <dbReference type="ARBA" id="ARBA00022679"/>
    </source>
</evidence>
<evidence type="ECO:0000313" key="6">
    <source>
        <dbReference type="EMBL" id="NQE37121.1"/>
    </source>
</evidence>
<evidence type="ECO:0000259" key="5">
    <source>
        <dbReference type="Pfam" id="PF00535"/>
    </source>
</evidence>
<comment type="similarity">
    <text evidence="2">Belongs to the glycosyltransferase 2 family.</text>
</comment>
<comment type="pathway">
    <text evidence="1">Cell wall biogenesis; cell wall polysaccharide biosynthesis.</text>
</comment>
<dbReference type="SUPFAM" id="SSF53448">
    <property type="entry name" value="Nucleotide-diphospho-sugar transferases"/>
    <property type="match status" value="1"/>
</dbReference>
<evidence type="ECO:0000313" key="7">
    <source>
        <dbReference type="Proteomes" id="UP000702425"/>
    </source>
</evidence>
<reference evidence="6 7" key="1">
    <citation type="journal article" date="2020" name="Sci. Rep.">
        <title>A novel cyanobacterial geosmin producer, revising GeoA distribution and dispersion patterns in Bacteria.</title>
        <authorList>
            <person name="Churro C."/>
            <person name="Semedo-Aguiar A.P."/>
            <person name="Silva A.D."/>
            <person name="Pereira-Leal J.B."/>
            <person name="Leite R.B."/>
        </authorList>
    </citation>
    <scope>NUCLEOTIDE SEQUENCE [LARGE SCALE GENOMIC DNA]</scope>
    <source>
        <strain evidence="6 7">IPMA8</strain>
    </source>
</reference>
<comment type="caution">
    <text evidence="6">The sequence shown here is derived from an EMBL/GenBank/DDBJ whole genome shotgun (WGS) entry which is preliminary data.</text>
</comment>
<evidence type="ECO:0000256" key="1">
    <source>
        <dbReference type="ARBA" id="ARBA00004776"/>
    </source>
</evidence>
<dbReference type="Proteomes" id="UP000702425">
    <property type="component" value="Unassembled WGS sequence"/>
</dbReference>
<dbReference type="EC" id="2.4.1.289" evidence="6"/>
<sequence length="302" mass="33882">MNRTKIAAILTCFNRKEKTLACLEALFKQALPAEVDILAYLVDDASTDRTSDAVRQIYPQVNLFSGDGKLFWNGGMREAFSEAMKDDPDYYLWLNDDTLIYPETVSVLLETAQKLSEKGQTKAIVGGSTCDPETGQTTYGGVVRNNPLHPFRYGILEPTTEPQMCDTMHGNCVLIPRSVVQMVGNLDPAFVHYIGDWDYGLRARQKGCTVWIAPGYLGTCSLNPQVTKTAADNLSEGLDKMSKPKGLSFKDTTLQPAQEWKVFTQRHGGWLWPIYWLLPYRRLVWLSVLSKLGLTKNKTQGE</sequence>
<evidence type="ECO:0000256" key="3">
    <source>
        <dbReference type="ARBA" id="ARBA00022676"/>
    </source>
</evidence>
<dbReference type="Pfam" id="PF00535">
    <property type="entry name" value="Glycos_transf_2"/>
    <property type="match status" value="1"/>
</dbReference>
<keyword evidence="4 6" id="KW-0808">Transferase</keyword>